<feature type="domain" description="Formamidopyrimidine-DNA glycosylase catalytic" evidence="16">
    <location>
        <begin position="2"/>
        <end position="92"/>
    </location>
</feature>
<keyword evidence="5" id="KW-0227">DNA damage</keyword>
<evidence type="ECO:0000256" key="2">
    <source>
        <dbReference type="ARBA" id="ARBA00009409"/>
    </source>
</evidence>
<dbReference type="PANTHER" id="PTHR42697">
    <property type="entry name" value="ENDONUCLEASE 8"/>
    <property type="match status" value="1"/>
</dbReference>
<dbReference type="Pfam" id="PF06831">
    <property type="entry name" value="H2TH"/>
    <property type="match status" value="1"/>
</dbReference>
<dbReference type="Proteomes" id="UP000235122">
    <property type="component" value="Unassembled WGS sequence"/>
</dbReference>
<evidence type="ECO:0000259" key="15">
    <source>
        <dbReference type="PROSITE" id="PS51066"/>
    </source>
</evidence>
<reference evidence="17 18" key="1">
    <citation type="submission" date="2017-12" db="EMBL/GenBank/DDBJ databases">
        <title>Phylogenetic diversity of female urinary microbiome.</title>
        <authorList>
            <person name="Thomas-White K."/>
            <person name="Wolfe A.J."/>
        </authorList>
    </citation>
    <scope>NUCLEOTIDE SEQUENCE [LARGE SCALE GENOMIC DNA]</scope>
    <source>
        <strain evidence="17 18">UMB0402</strain>
    </source>
</reference>
<evidence type="ECO:0000313" key="17">
    <source>
        <dbReference type="EMBL" id="PKY72114.1"/>
    </source>
</evidence>
<dbReference type="GO" id="GO:0000703">
    <property type="term" value="F:oxidized pyrimidine nucleobase lesion DNA N-glycosylase activity"/>
    <property type="evidence" value="ECO:0007669"/>
    <property type="project" value="TreeGrafter"/>
</dbReference>
<dbReference type="InterPro" id="IPR010979">
    <property type="entry name" value="Ribosomal_uS13-like_H2TH"/>
</dbReference>
<keyword evidence="11" id="KW-0456">Lyase</keyword>
<keyword evidence="10" id="KW-0234">DNA repair</keyword>
<dbReference type="PROSITE" id="PS51066">
    <property type="entry name" value="ZF_FPG_2"/>
    <property type="match status" value="1"/>
</dbReference>
<name>A0A2I1ILV3_9ACTO</name>
<dbReference type="EC" id="4.2.99.18" evidence="3"/>
<dbReference type="Gene3D" id="1.10.8.50">
    <property type="match status" value="1"/>
</dbReference>
<dbReference type="GO" id="GO:0140078">
    <property type="term" value="F:class I DNA-(apurinic or apyrimidinic site) endonuclease activity"/>
    <property type="evidence" value="ECO:0007669"/>
    <property type="project" value="UniProtKB-EC"/>
</dbReference>
<sequence>MPEGHKIHRQAQYLAAAFAGKALAVSSPQGRFAKEAATLDGTVLKEVFAWGKHLFLDFSGTYVHVHLGLYGDWRAKSGPNARLGLSDGSRSIYLSGPTTCELLDEGGVRAVLSRLGPDPLRNGSGDKERFVGAVRAKAVPVGKLVMNQAIVAGPGNIYRAECLFRTAINPYRKGKNIAASRLASLWEDLVEAMGEGLRTGVIDTLQTCYKREGASETDRRFAVYHRAGKPCPRCGRVVKEALLEGRRLFWCPNCQK</sequence>
<dbReference type="InterPro" id="IPR015886">
    <property type="entry name" value="H2TH_FPG"/>
</dbReference>
<gene>
    <name evidence="17" type="ORF">CYJ19_07900</name>
</gene>
<evidence type="ECO:0000256" key="14">
    <source>
        <dbReference type="PROSITE-ProRule" id="PRU00391"/>
    </source>
</evidence>
<dbReference type="SUPFAM" id="SSF81624">
    <property type="entry name" value="N-terminal domain of MutM-like DNA repair proteins"/>
    <property type="match status" value="1"/>
</dbReference>
<dbReference type="GO" id="GO:0008270">
    <property type="term" value="F:zinc ion binding"/>
    <property type="evidence" value="ECO:0007669"/>
    <property type="project" value="UniProtKB-KW"/>
</dbReference>
<dbReference type="SUPFAM" id="SSF57716">
    <property type="entry name" value="Glucocorticoid receptor-like (DNA-binding domain)"/>
    <property type="match status" value="1"/>
</dbReference>
<keyword evidence="17" id="KW-0255">Endonuclease</keyword>
<dbReference type="AlphaFoldDB" id="A0A2I1ILV3"/>
<evidence type="ECO:0000313" key="18">
    <source>
        <dbReference type="Proteomes" id="UP000235122"/>
    </source>
</evidence>
<evidence type="ECO:0000256" key="11">
    <source>
        <dbReference type="ARBA" id="ARBA00023239"/>
    </source>
</evidence>
<evidence type="ECO:0000256" key="3">
    <source>
        <dbReference type="ARBA" id="ARBA00012720"/>
    </source>
</evidence>
<evidence type="ECO:0000259" key="16">
    <source>
        <dbReference type="PROSITE" id="PS51068"/>
    </source>
</evidence>
<dbReference type="STRING" id="33007.HMPREF3198_00539"/>
<proteinExistence type="inferred from homology"/>
<dbReference type="PANTHER" id="PTHR42697:SF3">
    <property type="entry name" value="ENDONUCLEASE 8 1"/>
    <property type="match status" value="1"/>
</dbReference>
<keyword evidence="17" id="KW-0540">Nuclease</keyword>
<dbReference type="EMBL" id="PKKO01000004">
    <property type="protein sequence ID" value="PKY72114.1"/>
    <property type="molecule type" value="Genomic_DNA"/>
</dbReference>
<evidence type="ECO:0000256" key="7">
    <source>
        <dbReference type="ARBA" id="ARBA00022801"/>
    </source>
</evidence>
<feature type="domain" description="FPG-type" evidence="15">
    <location>
        <begin position="222"/>
        <end position="256"/>
    </location>
</feature>
<evidence type="ECO:0000256" key="9">
    <source>
        <dbReference type="ARBA" id="ARBA00023125"/>
    </source>
</evidence>
<keyword evidence="12" id="KW-0511">Multifunctional enzyme</keyword>
<evidence type="ECO:0000256" key="8">
    <source>
        <dbReference type="ARBA" id="ARBA00022833"/>
    </source>
</evidence>
<dbReference type="InterPro" id="IPR012319">
    <property type="entry name" value="FPG_cat"/>
</dbReference>
<keyword evidence="9" id="KW-0238">DNA-binding</keyword>
<dbReference type="SMART" id="SM00898">
    <property type="entry name" value="Fapy_DNA_glyco"/>
    <property type="match status" value="1"/>
</dbReference>
<evidence type="ECO:0000256" key="4">
    <source>
        <dbReference type="ARBA" id="ARBA00022723"/>
    </source>
</evidence>
<dbReference type="InterPro" id="IPR010663">
    <property type="entry name" value="Znf_FPG/IleRS"/>
</dbReference>
<dbReference type="GO" id="GO:0003684">
    <property type="term" value="F:damaged DNA binding"/>
    <property type="evidence" value="ECO:0007669"/>
    <property type="project" value="InterPro"/>
</dbReference>
<dbReference type="PROSITE" id="PS51068">
    <property type="entry name" value="FPG_CAT"/>
    <property type="match status" value="1"/>
</dbReference>
<keyword evidence="4" id="KW-0479">Metal-binding</keyword>
<organism evidence="17 18">
    <name type="scientific">Winkia neuii</name>
    <dbReference type="NCBI Taxonomy" id="33007"/>
    <lineage>
        <taxon>Bacteria</taxon>
        <taxon>Bacillati</taxon>
        <taxon>Actinomycetota</taxon>
        <taxon>Actinomycetes</taxon>
        <taxon>Actinomycetales</taxon>
        <taxon>Actinomycetaceae</taxon>
        <taxon>Winkia</taxon>
    </lineage>
</organism>
<evidence type="ECO:0000256" key="1">
    <source>
        <dbReference type="ARBA" id="ARBA00001947"/>
    </source>
</evidence>
<dbReference type="SMART" id="SM01232">
    <property type="entry name" value="H2TH"/>
    <property type="match status" value="1"/>
</dbReference>
<dbReference type="RefSeq" id="WP_024331262.1">
    <property type="nucleotide sequence ID" value="NZ_JASOXK010000003.1"/>
</dbReference>
<dbReference type="Pfam" id="PF01149">
    <property type="entry name" value="Fapy_DNA_glyco"/>
    <property type="match status" value="1"/>
</dbReference>
<comment type="cofactor">
    <cofactor evidence="1">
        <name>Zn(2+)</name>
        <dbReference type="ChEBI" id="CHEBI:29105"/>
    </cofactor>
</comment>
<evidence type="ECO:0000256" key="6">
    <source>
        <dbReference type="ARBA" id="ARBA00022771"/>
    </source>
</evidence>
<evidence type="ECO:0000256" key="12">
    <source>
        <dbReference type="ARBA" id="ARBA00023268"/>
    </source>
</evidence>
<comment type="similarity">
    <text evidence="2">Belongs to the FPG family.</text>
</comment>
<dbReference type="Pfam" id="PF06827">
    <property type="entry name" value="zf-FPG_IleRS"/>
    <property type="match status" value="1"/>
</dbReference>
<dbReference type="InterPro" id="IPR000214">
    <property type="entry name" value="Znf_DNA_glyclase/AP_lyase"/>
</dbReference>
<dbReference type="SUPFAM" id="SSF46946">
    <property type="entry name" value="S13-like H2TH domain"/>
    <property type="match status" value="1"/>
</dbReference>
<evidence type="ECO:0000256" key="13">
    <source>
        <dbReference type="ARBA" id="ARBA00023295"/>
    </source>
</evidence>
<dbReference type="Gene3D" id="3.20.190.10">
    <property type="entry name" value="MutM-like, N-terminal"/>
    <property type="match status" value="1"/>
</dbReference>
<accession>A0A2I1ILV3</accession>
<evidence type="ECO:0000256" key="5">
    <source>
        <dbReference type="ARBA" id="ARBA00022763"/>
    </source>
</evidence>
<comment type="caution">
    <text evidence="17">The sequence shown here is derived from an EMBL/GenBank/DDBJ whole genome shotgun (WGS) entry which is preliminary data.</text>
</comment>
<evidence type="ECO:0000256" key="10">
    <source>
        <dbReference type="ARBA" id="ARBA00023204"/>
    </source>
</evidence>
<keyword evidence="18" id="KW-1185">Reference proteome</keyword>
<keyword evidence="6 14" id="KW-0863">Zinc-finger</keyword>
<keyword evidence="7" id="KW-0378">Hydrolase</keyword>
<dbReference type="GO" id="GO:0006284">
    <property type="term" value="P:base-excision repair"/>
    <property type="evidence" value="ECO:0007669"/>
    <property type="project" value="InterPro"/>
</dbReference>
<protein>
    <recommendedName>
        <fullName evidence="3">DNA-(apurinic or apyrimidinic site) lyase</fullName>
        <ecNumber evidence="3">4.2.99.18</ecNumber>
    </recommendedName>
</protein>
<dbReference type="GeneID" id="35867402"/>
<dbReference type="InterPro" id="IPR035937">
    <property type="entry name" value="FPG_N"/>
</dbReference>
<keyword evidence="8" id="KW-0862">Zinc</keyword>
<keyword evidence="13" id="KW-0326">Glycosidase</keyword>